<sequence length="154" mass="17983">MDTLVSLGYWGLFIGSFLASTVIPMSADVLLVGVLTLGGNVWRCLAIATVGNWLGGLTSYWIGWLGRWDWIERWFKVKREKLEQQKGHVDRYGVWLALFTWLPIVGDLFAIALGFYRVRPKMSAFYMFVGRFVRFLVWVLLYIRYADRFIEWIS</sequence>
<dbReference type="Proteomes" id="UP000742098">
    <property type="component" value="Unassembled WGS sequence"/>
</dbReference>
<dbReference type="Pfam" id="PF09335">
    <property type="entry name" value="VTT_dom"/>
    <property type="match status" value="1"/>
</dbReference>
<evidence type="ECO:0000256" key="1">
    <source>
        <dbReference type="SAM" id="Phobius"/>
    </source>
</evidence>
<feature type="transmembrane region" description="Helical" evidence="1">
    <location>
        <begin position="92"/>
        <end position="116"/>
    </location>
</feature>
<evidence type="ECO:0000313" key="5">
    <source>
        <dbReference type="Proteomes" id="UP000654720"/>
    </source>
</evidence>
<reference evidence="4 5" key="2">
    <citation type="submission" date="2021-02" db="EMBL/GenBank/DDBJ databases">
        <title>FDA dAtabase for Regulatory Grade micrObial Sequences (FDA-ARGOS): Supporting development and validation of Infectious Disease Dx tests.</title>
        <authorList>
            <person name="Carlson P."/>
            <person name="Fischbach M."/>
            <person name="Hastie J."/>
            <person name="Bilen M."/>
            <person name="Cheng A."/>
            <person name="Tallon L."/>
            <person name="Sadzewicz L."/>
            <person name="Zhao X."/>
            <person name="Boylan J."/>
            <person name="Ott S."/>
            <person name="Bowen H."/>
            <person name="Vavikolanu K."/>
            <person name="Mehta A."/>
            <person name="Aluvathingal J."/>
            <person name="Nadendla S."/>
            <person name="Yan Y."/>
            <person name="Sichtig H."/>
        </authorList>
    </citation>
    <scope>NUCLEOTIDE SEQUENCE [LARGE SCALE GENOMIC DNA]</scope>
    <source>
        <strain evidence="4 5">FDAARGOS_1229</strain>
    </source>
</reference>
<dbReference type="AlphaFoldDB" id="A0A921KX43"/>
<name>A0A921KX43_9BACT</name>
<reference evidence="3" key="1">
    <citation type="journal article" date="2021" name="PeerJ">
        <title>Extensive microbial diversity within the chicken gut microbiome revealed by metagenomics and culture.</title>
        <authorList>
            <person name="Gilroy R."/>
            <person name="Ravi A."/>
            <person name="Getino M."/>
            <person name="Pursley I."/>
            <person name="Horton D.L."/>
            <person name="Alikhan N.F."/>
            <person name="Baker D."/>
            <person name="Gharbi K."/>
            <person name="Hall N."/>
            <person name="Watson M."/>
            <person name="Adriaenssens E.M."/>
            <person name="Foster-Nyarko E."/>
            <person name="Jarju S."/>
            <person name="Secka A."/>
            <person name="Antonio M."/>
            <person name="Oren A."/>
            <person name="Chaudhuri R.R."/>
            <person name="La Ragione R."/>
            <person name="Hildebrand F."/>
            <person name="Pallen M.J."/>
        </authorList>
    </citation>
    <scope>NUCLEOTIDE SEQUENCE</scope>
    <source>
        <strain evidence="3">6966</strain>
    </source>
</reference>
<keyword evidence="5" id="KW-1185">Reference proteome</keyword>
<feature type="transmembrane region" description="Helical" evidence="1">
    <location>
        <begin position="12"/>
        <end position="37"/>
    </location>
</feature>
<dbReference type="GeneID" id="93098600"/>
<keyword evidence="1" id="KW-0472">Membrane</keyword>
<accession>A0A921KX43</accession>
<evidence type="ECO:0000313" key="4">
    <source>
        <dbReference type="EMBL" id="QRO48788.1"/>
    </source>
</evidence>
<feature type="transmembrane region" description="Helical" evidence="1">
    <location>
        <begin position="123"/>
        <end position="145"/>
    </location>
</feature>
<evidence type="ECO:0000313" key="6">
    <source>
        <dbReference type="Proteomes" id="UP000742098"/>
    </source>
</evidence>
<reference evidence="3" key="3">
    <citation type="submission" date="2021-09" db="EMBL/GenBank/DDBJ databases">
        <authorList>
            <person name="Gilroy R."/>
        </authorList>
    </citation>
    <scope>NUCLEOTIDE SEQUENCE</scope>
    <source>
        <strain evidence="3">6966</strain>
    </source>
</reference>
<dbReference type="PANTHER" id="PTHR42709">
    <property type="entry name" value="ALKALINE PHOSPHATASE LIKE PROTEIN"/>
    <property type="match status" value="1"/>
</dbReference>
<dbReference type="InterPro" id="IPR032816">
    <property type="entry name" value="VTT_dom"/>
</dbReference>
<protein>
    <submittedName>
        <fullName evidence="3">DedA family protein</fullName>
    </submittedName>
</protein>
<proteinExistence type="predicted"/>
<keyword evidence="1" id="KW-0812">Transmembrane</keyword>
<evidence type="ECO:0000259" key="2">
    <source>
        <dbReference type="Pfam" id="PF09335"/>
    </source>
</evidence>
<keyword evidence="1" id="KW-1133">Transmembrane helix</keyword>
<gene>
    <name evidence="4" type="ORF">I6J59_12640</name>
    <name evidence="3" type="ORF">K8V05_01095</name>
</gene>
<dbReference type="EMBL" id="CP069450">
    <property type="protein sequence ID" value="QRO48788.1"/>
    <property type="molecule type" value="Genomic_DNA"/>
</dbReference>
<dbReference type="InterPro" id="IPR051311">
    <property type="entry name" value="DedA_domain"/>
</dbReference>
<evidence type="ECO:0000313" key="3">
    <source>
        <dbReference type="EMBL" id="HJF69334.1"/>
    </source>
</evidence>
<dbReference type="EMBL" id="DYVS01000021">
    <property type="protein sequence ID" value="HJF69334.1"/>
    <property type="molecule type" value="Genomic_DNA"/>
</dbReference>
<dbReference type="Proteomes" id="UP000654720">
    <property type="component" value="Chromosome"/>
</dbReference>
<dbReference type="PANTHER" id="PTHR42709:SF4">
    <property type="entry name" value="INNER MEMBRANE PROTEIN YQAA"/>
    <property type="match status" value="1"/>
</dbReference>
<feature type="domain" description="VTT" evidence="2">
    <location>
        <begin position="29"/>
        <end position="141"/>
    </location>
</feature>
<organism evidence="3 6">
    <name type="scientific">Butyricimonas virosa</name>
    <dbReference type="NCBI Taxonomy" id="544645"/>
    <lineage>
        <taxon>Bacteria</taxon>
        <taxon>Pseudomonadati</taxon>
        <taxon>Bacteroidota</taxon>
        <taxon>Bacteroidia</taxon>
        <taxon>Bacteroidales</taxon>
        <taxon>Odoribacteraceae</taxon>
        <taxon>Butyricimonas</taxon>
    </lineage>
</organism>
<dbReference type="RefSeq" id="WP_027202541.1">
    <property type="nucleotide sequence ID" value="NZ_CAJKXH010000025.1"/>
</dbReference>
<feature type="transmembrane region" description="Helical" evidence="1">
    <location>
        <begin position="44"/>
        <end position="64"/>
    </location>
</feature>